<protein>
    <submittedName>
        <fullName evidence="1">Uncharacterized protein</fullName>
    </submittedName>
</protein>
<dbReference type="Proteomes" id="UP000283829">
    <property type="component" value="Unassembled WGS sequence"/>
</dbReference>
<dbReference type="RefSeq" id="WP_009349169.1">
    <property type="nucleotide sequence ID" value="NZ_FFDA01000034.1"/>
</dbReference>
<sequence>MPSFPRRRESRPLDSGNIQRLSESPRFWIPTFVGMTGFEIAAFIGKNRNRSAVIPAQAGI</sequence>
<name>A0A425AK12_NEIME</name>
<organism evidence="1 2">
    <name type="scientific">Neisseria meningitidis</name>
    <dbReference type="NCBI Taxonomy" id="487"/>
    <lineage>
        <taxon>Bacteria</taxon>
        <taxon>Pseudomonadati</taxon>
        <taxon>Pseudomonadota</taxon>
        <taxon>Betaproteobacteria</taxon>
        <taxon>Neisseriales</taxon>
        <taxon>Neisseriaceae</taxon>
        <taxon>Neisseria</taxon>
    </lineage>
</organism>
<evidence type="ECO:0000313" key="2">
    <source>
        <dbReference type="Proteomes" id="UP000283829"/>
    </source>
</evidence>
<dbReference type="AlphaFoldDB" id="A0A425AK12"/>
<comment type="caution">
    <text evidence="1">The sequence shown here is derived from an EMBL/GenBank/DDBJ whole genome shotgun (WGS) entry which is preliminary data.</text>
</comment>
<evidence type="ECO:0000313" key="1">
    <source>
        <dbReference type="EMBL" id="RQJ65304.1"/>
    </source>
</evidence>
<proteinExistence type="predicted"/>
<accession>A0A425AK12</accession>
<gene>
    <name evidence="1" type="ORF">COI09_09195</name>
</gene>
<reference evidence="1 2" key="1">
    <citation type="submission" date="2017-09" db="EMBL/GenBank/DDBJ databases">
        <title>Phenotypic and genotypic characterization of Colombian isolates of Neisseria meningitidis recovered from invasive disease.</title>
        <authorList>
            <person name="Duarte C."/>
            <person name="Gabastou J.M."/>
            <person name="Moreno J."/>
        </authorList>
    </citation>
    <scope>NUCLEOTIDE SEQUENCE [LARGE SCALE GENOMIC DNA]</scope>
    <source>
        <strain evidence="1 2">INS-Nm1124</strain>
    </source>
</reference>
<dbReference type="EMBL" id="NWXB01000019">
    <property type="protein sequence ID" value="RQJ65304.1"/>
    <property type="molecule type" value="Genomic_DNA"/>
</dbReference>